<feature type="region of interest" description="Disordered" evidence="1">
    <location>
        <begin position="1"/>
        <end position="25"/>
    </location>
</feature>
<dbReference type="Gene3D" id="2.60.120.10">
    <property type="entry name" value="Jelly Rolls"/>
    <property type="match status" value="1"/>
</dbReference>
<dbReference type="InterPro" id="IPR011051">
    <property type="entry name" value="RmlC_Cupin_sf"/>
</dbReference>
<evidence type="ECO:0000256" key="1">
    <source>
        <dbReference type="SAM" id="MobiDB-lite"/>
    </source>
</evidence>
<evidence type="ECO:0000313" key="3">
    <source>
        <dbReference type="EMBL" id="KAF4349578.1"/>
    </source>
</evidence>
<comment type="caution">
    <text evidence="3">The sequence shown here is derived from an EMBL/GenBank/DDBJ whole genome shotgun (WGS) entry which is preliminary data.</text>
</comment>
<keyword evidence="2" id="KW-1133">Transmembrane helix</keyword>
<dbReference type="PANTHER" id="PTHR37742:SF1">
    <property type="entry name" value="OS01G0810200 PROTEIN"/>
    <property type="match status" value="1"/>
</dbReference>
<gene>
    <name evidence="3" type="ORF">F8388_003762</name>
</gene>
<proteinExistence type="predicted"/>
<dbReference type="SUPFAM" id="SSF51182">
    <property type="entry name" value="RmlC-like cupins"/>
    <property type="match status" value="1"/>
</dbReference>
<dbReference type="InterPro" id="IPR014710">
    <property type="entry name" value="RmlC-like_jellyroll"/>
</dbReference>
<dbReference type="OrthoDB" id="2017432at2759"/>
<keyword evidence="2" id="KW-0472">Membrane</keyword>
<dbReference type="GO" id="GO:0005768">
    <property type="term" value="C:endosome"/>
    <property type="evidence" value="ECO:0007669"/>
    <property type="project" value="TreeGrafter"/>
</dbReference>
<dbReference type="Proteomes" id="UP000525078">
    <property type="component" value="Unassembled WGS sequence"/>
</dbReference>
<dbReference type="GO" id="GO:0005802">
    <property type="term" value="C:trans-Golgi network"/>
    <property type="evidence" value="ECO:0007669"/>
    <property type="project" value="TreeGrafter"/>
</dbReference>
<evidence type="ECO:0000313" key="4">
    <source>
        <dbReference type="Proteomes" id="UP000525078"/>
    </source>
</evidence>
<dbReference type="PANTHER" id="PTHR37742">
    <property type="entry name" value="OS01G0810200 PROTEIN"/>
    <property type="match status" value="1"/>
</dbReference>
<dbReference type="AlphaFoldDB" id="A0A7J6DTZ3"/>
<dbReference type="EMBL" id="JAATIP010000391">
    <property type="protein sequence ID" value="KAF4349578.1"/>
    <property type="molecule type" value="Genomic_DNA"/>
</dbReference>
<organism evidence="3 4">
    <name type="scientific">Cannabis sativa</name>
    <name type="common">Hemp</name>
    <name type="synonym">Marijuana</name>
    <dbReference type="NCBI Taxonomy" id="3483"/>
    <lineage>
        <taxon>Eukaryota</taxon>
        <taxon>Viridiplantae</taxon>
        <taxon>Streptophyta</taxon>
        <taxon>Embryophyta</taxon>
        <taxon>Tracheophyta</taxon>
        <taxon>Spermatophyta</taxon>
        <taxon>Magnoliopsida</taxon>
        <taxon>eudicotyledons</taxon>
        <taxon>Gunneridae</taxon>
        <taxon>Pentapetalae</taxon>
        <taxon>rosids</taxon>
        <taxon>fabids</taxon>
        <taxon>Rosales</taxon>
        <taxon>Cannabaceae</taxon>
        <taxon>Cannabis</taxon>
    </lineage>
</organism>
<evidence type="ECO:0000256" key="2">
    <source>
        <dbReference type="SAM" id="Phobius"/>
    </source>
</evidence>
<reference evidence="3 4" key="1">
    <citation type="journal article" date="2020" name="bioRxiv">
        <title>Sequence and annotation of 42 cannabis genomes reveals extensive copy number variation in cannabinoid synthesis and pathogen resistance genes.</title>
        <authorList>
            <person name="Mckernan K.J."/>
            <person name="Helbert Y."/>
            <person name="Kane L.T."/>
            <person name="Ebling H."/>
            <person name="Zhang L."/>
            <person name="Liu B."/>
            <person name="Eaton Z."/>
            <person name="Mclaughlin S."/>
            <person name="Kingan S."/>
            <person name="Baybayan P."/>
            <person name="Concepcion G."/>
            <person name="Jordan M."/>
            <person name="Riva A."/>
            <person name="Barbazuk W."/>
            <person name="Harkins T."/>
        </authorList>
    </citation>
    <scope>NUCLEOTIDE SEQUENCE [LARGE SCALE GENOMIC DNA]</scope>
    <source>
        <strain evidence="4">cv. Jamaican Lion 4</strain>
        <tissue evidence="3">Leaf</tissue>
    </source>
</reference>
<feature type="compositionally biased region" description="Low complexity" evidence="1">
    <location>
        <begin position="1"/>
        <end position="16"/>
    </location>
</feature>
<sequence length="232" mass="25726">MANPRRSSHSISDSPSSNPPPLQIQSQSQSLISQSHILLHFLKKPQAFPFLLFLFLLLTWLFLRLHSPTPNPPLHSSSHQWTQFDDSRANLRRFSSGFPSTLAKDHRGWLFNPISLALHSRLSGGAVSCVSVHVGEIRPGGLRGNHRHYSCNETFVIWGAKTKFRLENNEAKEGYAEVIIGADEVALAASPSGTAHAIINMDPMRSTYLLGCQDSIVNSNSSATDFNVWKDL</sequence>
<feature type="transmembrane region" description="Helical" evidence="2">
    <location>
        <begin position="47"/>
        <end position="63"/>
    </location>
</feature>
<name>A0A7J6DTZ3_CANSA</name>
<protein>
    <submittedName>
        <fullName evidence="3">Uncharacterized protein</fullName>
    </submittedName>
</protein>
<accession>A0A7J6DTZ3</accession>
<keyword evidence="2" id="KW-0812">Transmembrane</keyword>